<organism evidence="1 2">
    <name type="scientific">Dreissena polymorpha</name>
    <name type="common">Zebra mussel</name>
    <name type="synonym">Mytilus polymorpha</name>
    <dbReference type="NCBI Taxonomy" id="45954"/>
    <lineage>
        <taxon>Eukaryota</taxon>
        <taxon>Metazoa</taxon>
        <taxon>Spiralia</taxon>
        <taxon>Lophotrochozoa</taxon>
        <taxon>Mollusca</taxon>
        <taxon>Bivalvia</taxon>
        <taxon>Autobranchia</taxon>
        <taxon>Heteroconchia</taxon>
        <taxon>Euheterodonta</taxon>
        <taxon>Imparidentia</taxon>
        <taxon>Neoheterodontei</taxon>
        <taxon>Myida</taxon>
        <taxon>Dreissenoidea</taxon>
        <taxon>Dreissenidae</taxon>
        <taxon>Dreissena</taxon>
    </lineage>
</organism>
<reference evidence="1" key="2">
    <citation type="submission" date="2020-11" db="EMBL/GenBank/DDBJ databases">
        <authorList>
            <person name="McCartney M.A."/>
            <person name="Auch B."/>
            <person name="Kono T."/>
            <person name="Mallez S."/>
            <person name="Becker A."/>
            <person name="Gohl D.M."/>
            <person name="Silverstein K.A.T."/>
            <person name="Koren S."/>
            <person name="Bechman K.B."/>
            <person name="Herman A."/>
            <person name="Abrahante J.E."/>
            <person name="Garbe J."/>
        </authorList>
    </citation>
    <scope>NUCLEOTIDE SEQUENCE</scope>
    <source>
        <strain evidence="1">Duluth1</strain>
        <tissue evidence="1">Whole animal</tissue>
    </source>
</reference>
<name>A0A9D4M1U9_DREPO</name>
<evidence type="ECO:0000313" key="2">
    <source>
        <dbReference type="Proteomes" id="UP000828390"/>
    </source>
</evidence>
<keyword evidence="2" id="KW-1185">Reference proteome</keyword>
<dbReference type="Proteomes" id="UP000828390">
    <property type="component" value="Unassembled WGS sequence"/>
</dbReference>
<protein>
    <submittedName>
        <fullName evidence="1">Uncharacterized protein</fullName>
    </submittedName>
</protein>
<reference evidence="1" key="1">
    <citation type="journal article" date="2019" name="bioRxiv">
        <title>The Genome of the Zebra Mussel, Dreissena polymorpha: A Resource for Invasive Species Research.</title>
        <authorList>
            <person name="McCartney M.A."/>
            <person name="Auch B."/>
            <person name="Kono T."/>
            <person name="Mallez S."/>
            <person name="Zhang Y."/>
            <person name="Obille A."/>
            <person name="Becker A."/>
            <person name="Abrahante J.E."/>
            <person name="Garbe J."/>
            <person name="Badalamenti J.P."/>
            <person name="Herman A."/>
            <person name="Mangelson H."/>
            <person name="Liachko I."/>
            <person name="Sullivan S."/>
            <person name="Sone E.D."/>
            <person name="Koren S."/>
            <person name="Silverstein K.A.T."/>
            <person name="Beckman K.B."/>
            <person name="Gohl D.M."/>
        </authorList>
    </citation>
    <scope>NUCLEOTIDE SEQUENCE</scope>
    <source>
        <strain evidence="1">Duluth1</strain>
        <tissue evidence="1">Whole animal</tissue>
    </source>
</reference>
<dbReference type="EMBL" id="JAIWYP010000002">
    <property type="protein sequence ID" value="KAH3868056.1"/>
    <property type="molecule type" value="Genomic_DNA"/>
</dbReference>
<accession>A0A9D4M1U9</accession>
<gene>
    <name evidence="1" type="ORF">DPMN_031192</name>
</gene>
<evidence type="ECO:0000313" key="1">
    <source>
        <dbReference type="EMBL" id="KAH3868056.1"/>
    </source>
</evidence>
<proteinExistence type="predicted"/>
<dbReference type="AlphaFoldDB" id="A0A9D4M1U9"/>
<sequence>MIHGETQSCRRRLIKPKTSGFKKLKGDYGRNVTTGKTVICQKKLRRRGGNG</sequence>
<comment type="caution">
    <text evidence="1">The sequence shown here is derived from an EMBL/GenBank/DDBJ whole genome shotgun (WGS) entry which is preliminary data.</text>
</comment>